<dbReference type="Proteomes" id="UP000636479">
    <property type="component" value="Unassembled WGS sequence"/>
</dbReference>
<evidence type="ECO:0000313" key="3">
    <source>
        <dbReference type="Proteomes" id="UP000636479"/>
    </source>
</evidence>
<feature type="compositionally biased region" description="Low complexity" evidence="1">
    <location>
        <begin position="44"/>
        <end position="55"/>
    </location>
</feature>
<keyword evidence="3" id="KW-1185">Reference proteome</keyword>
<dbReference type="RefSeq" id="XP_037224625.1">
    <property type="nucleotide sequence ID" value="XM_037359530.1"/>
</dbReference>
<proteinExistence type="predicted"/>
<name>A0A8H6T8X5_9AGAR</name>
<organism evidence="2 3">
    <name type="scientific">Mycena indigotica</name>
    <dbReference type="NCBI Taxonomy" id="2126181"/>
    <lineage>
        <taxon>Eukaryota</taxon>
        <taxon>Fungi</taxon>
        <taxon>Dikarya</taxon>
        <taxon>Basidiomycota</taxon>
        <taxon>Agaricomycotina</taxon>
        <taxon>Agaricomycetes</taxon>
        <taxon>Agaricomycetidae</taxon>
        <taxon>Agaricales</taxon>
        <taxon>Marasmiineae</taxon>
        <taxon>Mycenaceae</taxon>
        <taxon>Mycena</taxon>
    </lineage>
</organism>
<feature type="region of interest" description="Disordered" evidence="1">
    <location>
        <begin position="42"/>
        <end position="72"/>
    </location>
</feature>
<dbReference type="EMBL" id="JACAZF010000002">
    <property type="protein sequence ID" value="KAF7312517.1"/>
    <property type="molecule type" value="Genomic_DNA"/>
</dbReference>
<dbReference type="GeneID" id="59342046"/>
<sequence length="121" mass="13089">MCECAGFRPRQSPNPNSADAYKSRIRPILVLYCEPPLSQLEAMSGKSTSSSSKGGDYTVTSSGTNSNGNHYCHREYSSGGGYHYSNSDGSYYYNNPNGSTYYDNGKGGSTYTTPGGYKVQK</sequence>
<feature type="compositionally biased region" description="Polar residues" evidence="1">
    <location>
        <begin position="58"/>
        <end position="69"/>
    </location>
</feature>
<evidence type="ECO:0000256" key="1">
    <source>
        <dbReference type="SAM" id="MobiDB-lite"/>
    </source>
</evidence>
<reference evidence="2" key="1">
    <citation type="submission" date="2020-05" db="EMBL/GenBank/DDBJ databases">
        <title>Mycena genomes resolve the evolution of fungal bioluminescence.</title>
        <authorList>
            <person name="Tsai I.J."/>
        </authorList>
    </citation>
    <scope>NUCLEOTIDE SEQUENCE</scope>
    <source>
        <strain evidence="2">171206Taipei</strain>
    </source>
</reference>
<feature type="region of interest" description="Disordered" evidence="1">
    <location>
        <begin position="95"/>
        <end position="121"/>
    </location>
</feature>
<gene>
    <name evidence="2" type="ORF">MIND_00265400</name>
</gene>
<protein>
    <submittedName>
        <fullName evidence="2">Uncharacterized protein</fullName>
    </submittedName>
</protein>
<dbReference type="AlphaFoldDB" id="A0A8H6T8X5"/>
<feature type="region of interest" description="Disordered" evidence="1">
    <location>
        <begin position="1"/>
        <end position="20"/>
    </location>
</feature>
<comment type="caution">
    <text evidence="2">The sequence shown here is derived from an EMBL/GenBank/DDBJ whole genome shotgun (WGS) entry which is preliminary data.</text>
</comment>
<evidence type="ECO:0000313" key="2">
    <source>
        <dbReference type="EMBL" id="KAF7312517.1"/>
    </source>
</evidence>
<accession>A0A8H6T8X5</accession>
<dbReference type="OrthoDB" id="5415522at2759"/>